<evidence type="ECO:0000259" key="4">
    <source>
        <dbReference type="PROSITE" id="PS51320"/>
    </source>
</evidence>
<comment type="domain">
    <text evidence="2">The jas domain is required for interaction with COI1.</text>
</comment>
<comment type="function">
    <text evidence="2">Repressor of jasmonate responses.</text>
</comment>
<evidence type="ECO:0000256" key="1">
    <source>
        <dbReference type="ARBA" id="ARBA00008614"/>
    </source>
</evidence>
<evidence type="ECO:0000313" key="5">
    <source>
        <dbReference type="EMBL" id="EOY27299.1"/>
    </source>
</evidence>
<dbReference type="PANTHER" id="PTHR33077:SF52">
    <property type="entry name" value="PROTEIN TIFY 11D"/>
    <property type="match status" value="1"/>
</dbReference>
<name>A0A061GJP8_THECC</name>
<feature type="compositionally biased region" description="Basic and acidic residues" evidence="3">
    <location>
        <begin position="220"/>
        <end position="230"/>
    </location>
</feature>
<dbReference type="Pfam" id="PF06200">
    <property type="entry name" value="tify"/>
    <property type="match status" value="1"/>
</dbReference>
<evidence type="ECO:0000313" key="6">
    <source>
        <dbReference type="Proteomes" id="UP000026915"/>
    </source>
</evidence>
<dbReference type="Gramene" id="EOY27299">
    <property type="protein sequence ID" value="EOY27299"/>
    <property type="gene ID" value="TCM_029176"/>
</dbReference>
<dbReference type="HOGENOM" id="CLU_051749_1_0_1"/>
<proteinExistence type="inferred from homology"/>
<dbReference type="eggNOG" id="ENOG502S4J6">
    <property type="taxonomic scope" value="Eukaryota"/>
</dbReference>
<dbReference type="PANTHER" id="PTHR33077">
    <property type="entry name" value="PROTEIN TIFY 4A-RELATED-RELATED"/>
    <property type="match status" value="1"/>
</dbReference>
<keyword evidence="2" id="KW-0539">Nucleus</keyword>
<dbReference type="EMBL" id="CM001884">
    <property type="protein sequence ID" value="EOY27299.1"/>
    <property type="molecule type" value="Genomic_DNA"/>
</dbReference>
<reference evidence="5 6" key="1">
    <citation type="journal article" date="2013" name="Genome Biol.">
        <title>The genome sequence of the most widely cultivated cacao type and its use to identify candidate genes regulating pod color.</title>
        <authorList>
            <person name="Motamayor J.C."/>
            <person name="Mockaitis K."/>
            <person name="Schmutz J."/>
            <person name="Haiminen N."/>
            <person name="Iii D.L."/>
            <person name="Cornejo O."/>
            <person name="Findley S.D."/>
            <person name="Zheng P."/>
            <person name="Utro F."/>
            <person name="Royaert S."/>
            <person name="Saski C."/>
            <person name="Jenkins J."/>
            <person name="Podicheti R."/>
            <person name="Zhao M."/>
            <person name="Scheffler B.E."/>
            <person name="Stack J.C."/>
            <person name="Feltus F.A."/>
            <person name="Mustiga G.M."/>
            <person name="Amores F."/>
            <person name="Phillips W."/>
            <person name="Marelli J.P."/>
            <person name="May G.D."/>
            <person name="Shapiro H."/>
            <person name="Ma J."/>
            <person name="Bustamante C.D."/>
            <person name="Schnell R.J."/>
            <person name="Main D."/>
            <person name="Gilbert D."/>
            <person name="Parida L."/>
            <person name="Kuhn D.N."/>
        </authorList>
    </citation>
    <scope>NUCLEOTIDE SEQUENCE [LARGE SCALE GENOMIC DNA]</scope>
    <source>
        <strain evidence="6">cv. Matina 1-6</strain>
    </source>
</reference>
<dbReference type="AlphaFoldDB" id="A0A061GJP8"/>
<dbReference type="InterPro" id="IPR018467">
    <property type="entry name" value="CCT_CS"/>
</dbReference>
<dbReference type="FunCoup" id="A0A061GJP8">
    <property type="interactions" value="168"/>
</dbReference>
<dbReference type="GO" id="GO:0009611">
    <property type="term" value="P:response to wounding"/>
    <property type="evidence" value="ECO:0000318"/>
    <property type="project" value="GO_Central"/>
</dbReference>
<feature type="domain" description="Tify" evidence="4">
    <location>
        <begin position="114"/>
        <end position="149"/>
    </location>
</feature>
<sequence length="273" mass="29632">MSNSGPKSGKATERASFVNLLSQYLKEKRNIGDISVGMTSKPEAKGLEASRQQAMPMNFFPNMDNPSDSSRPNLVASTSNVKPSDFFPEIANFGASSSKEDSTNKTDFRKPATVEPKSAQLTIFFGGQVLVYNDFPAEKVKEIMALASQGCSTACAGVVTDSGMEKVNSNMDKINSSNSDIPDLNIASTTGNSPDQDPSVERRQYGGSDLRIARRNSLHKFFEKRKDRAAARAPYQVNNQRGSPPPPKPDESKSSHEAGQSSKEASRDLDLKL</sequence>
<dbReference type="InterPro" id="IPR010399">
    <property type="entry name" value="Tify_dom"/>
</dbReference>
<comment type="subcellular location">
    <subcellularLocation>
        <location evidence="2">Nucleus</location>
    </subcellularLocation>
</comment>
<dbReference type="InParanoid" id="A0A061GJP8"/>
<dbReference type="GO" id="GO:0005634">
    <property type="term" value="C:nucleus"/>
    <property type="evidence" value="ECO:0000318"/>
    <property type="project" value="GO_Central"/>
</dbReference>
<accession>A0A061GJP8</accession>
<dbReference type="OMA" id="NHMPMEV"/>
<dbReference type="Pfam" id="PF09425">
    <property type="entry name" value="Jas_motif"/>
    <property type="match status" value="1"/>
</dbReference>
<feature type="compositionally biased region" description="Polar residues" evidence="3">
    <location>
        <begin position="169"/>
        <end position="196"/>
    </location>
</feature>
<keyword evidence="2" id="KW-1184">Jasmonic acid signaling pathway</keyword>
<dbReference type="GO" id="GO:0031347">
    <property type="term" value="P:regulation of defense response"/>
    <property type="evidence" value="ECO:0000318"/>
    <property type="project" value="GO_Central"/>
</dbReference>
<dbReference type="GO" id="GO:2000022">
    <property type="term" value="P:regulation of jasmonic acid mediated signaling pathway"/>
    <property type="evidence" value="ECO:0000318"/>
    <property type="project" value="GO_Central"/>
</dbReference>
<gene>
    <name evidence="5" type="ORF">TCM_029176</name>
</gene>
<dbReference type="STRING" id="3641.A0A061GJP8"/>
<evidence type="ECO:0000256" key="3">
    <source>
        <dbReference type="SAM" id="MobiDB-lite"/>
    </source>
</evidence>
<organism evidence="5 6">
    <name type="scientific">Theobroma cacao</name>
    <name type="common">Cacao</name>
    <name type="synonym">Cocoa</name>
    <dbReference type="NCBI Taxonomy" id="3641"/>
    <lineage>
        <taxon>Eukaryota</taxon>
        <taxon>Viridiplantae</taxon>
        <taxon>Streptophyta</taxon>
        <taxon>Embryophyta</taxon>
        <taxon>Tracheophyta</taxon>
        <taxon>Spermatophyta</taxon>
        <taxon>Magnoliopsida</taxon>
        <taxon>eudicotyledons</taxon>
        <taxon>Gunneridae</taxon>
        <taxon>Pentapetalae</taxon>
        <taxon>rosids</taxon>
        <taxon>malvids</taxon>
        <taxon>Malvales</taxon>
        <taxon>Malvaceae</taxon>
        <taxon>Byttnerioideae</taxon>
        <taxon>Theobroma</taxon>
    </lineage>
</organism>
<protein>
    <recommendedName>
        <fullName evidence="2">Protein TIFY</fullName>
    </recommendedName>
    <alternativeName>
        <fullName evidence="2">Jasmonate ZIM domain-containing protein</fullName>
    </alternativeName>
</protein>
<comment type="similarity">
    <text evidence="1 2">Belongs to the TIFY/JAZ family.</text>
</comment>
<dbReference type="SMART" id="SM00979">
    <property type="entry name" value="TIFY"/>
    <property type="match status" value="1"/>
</dbReference>
<feature type="compositionally biased region" description="Basic and acidic residues" evidence="3">
    <location>
        <begin position="264"/>
        <end position="273"/>
    </location>
</feature>
<feature type="region of interest" description="Disordered" evidence="3">
    <location>
        <begin position="169"/>
        <end position="273"/>
    </location>
</feature>
<dbReference type="PROSITE" id="PS51320">
    <property type="entry name" value="TIFY"/>
    <property type="match status" value="1"/>
</dbReference>
<evidence type="ECO:0000256" key="2">
    <source>
        <dbReference type="RuleBase" id="RU369065"/>
    </source>
</evidence>
<keyword evidence="6" id="KW-1185">Reference proteome</keyword>
<dbReference type="Proteomes" id="UP000026915">
    <property type="component" value="Chromosome 6"/>
</dbReference>
<dbReference type="InterPro" id="IPR040390">
    <property type="entry name" value="TIFY/JAZ"/>
</dbReference>